<evidence type="ECO:0000313" key="6">
    <source>
        <dbReference type="Proteomes" id="UP001054889"/>
    </source>
</evidence>
<reference evidence="5" key="1">
    <citation type="journal article" date="2018" name="DNA Res.">
        <title>Multiple hybrid de novo genome assembly of finger millet, an orphan allotetraploid crop.</title>
        <authorList>
            <person name="Hatakeyama M."/>
            <person name="Aluri S."/>
            <person name="Balachadran M.T."/>
            <person name="Sivarajan S.R."/>
            <person name="Patrignani A."/>
            <person name="Gruter S."/>
            <person name="Poveda L."/>
            <person name="Shimizu-Inatsugi R."/>
            <person name="Baeten J."/>
            <person name="Francoijs K.J."/>
            <person name="Nataraja K.N."/>
            <person name="Reddy Y.A.N."/>
            <person name="Phadnis S."/>
            <person name="Ravikumar R.L."/>
            <person name="Schlapbach R."/>
            <person name="Sreeman S.M."/>
            <person name="Shimizu K.K."/>
        </authorList>
    </citation>
    <scope>NUCLEOTIDE SEQUENCE</scope>
</reference>
<accession>A0AAV5E187</accession>
<dbReference type="EMBL" id="BQKI01000072">
    <property type="protein sequence ID" value="GJN16563.1"/>
    <property type="molecule type" value="Genomic_DNA"/>
</dbReference>
<dbReference type="Proteomes" id="UP001054889">
    <property type="component" value="Unassembled WGS sequence"/>
</dbReference>
<sequence>MLSPHWQKSSPQVINRQQNEAELLRQLVENTSNLGGRGGNRNNNQPRQCTYSDFLGTHPPTFERAREPLDADHWLRQTESKFGLLDCTEHQKVLFAAQQLQGSASAWWANYEATLPAGRRLEWNEFKTAFRAHFIPAALMQRKLQEFTDLKQGGRNVLQYSEAFNHLAQYASEYVNTEEKKRYAFLRGMNAKLKERLTWQQTGTYNDLVNAAIVQEGAMRQVEEEDRKRKAPASASETAPAKHRLVFTSPTGQRYRTPLRQQFQRPYAQNYPRPPQQQNLLSRVPYQQQSNQYRAPYQQQGNPNARAPQPADRGGNYPCYNCGRPGHFAKNCTAPRRNNNVNQRPNQNKNVNAPSRGAQVNYTNAEDIPQGETVLTGTLSLYRQPVLTLFDSGATHNFISQACVQRLKLQPKGYRKILHRSFPRPRDKSVPIK</sequence>
<dbReference type="EMBL" id="BQKI01000072">
    <property type="protein sequence ID" value="GJN16547.1"/>
    <property type="molecule type" value="Genomic_DNA"/>
</dbReference>
<feature type="compositionally biased region" description="Low complexity" evidence="2">
    <location>
        <begin position="335"/>
        <end position="352"/>
    </location>
</feature>
<protein>
    <recommendedName>
        <fullName evidence="3">CCHC-type domain-containing protein</fullName>
    </recommendedName>
</protein>
<feature type="region of interest" description="Disordered" evidence="2">
    <location>
        <begin position="31"/>
        <end position="50"/>
    </location>
</feature>
<dbReference type="Gene3D" id="4.10.60.10">
    <property type="entry name" value="Zinc finger, CCHC-type"/>
    <property type="match status" value="1"/>
</dbReference>
<dbReference type="InterPro" id="IPR021109">
    <property type="entry name" value="Peptidase_aspartic_dom_sf"/>
</dbReference>
<gene>
    <name evidence="5" type="primary">gb03565</name>
    <name evidence="4" type="synonym">gb03548</name>
    <name evidence="4" type="ORF">PR202_gb03548</name>
    <name evidence="5" type="ORF">PR202_gb03565</name>
</gene>
<dbReference type="Gene3D" id="2.40.70.10">
    <property type="entry name" value="Acid Proteases"/>
    <property type="match status" value="1"/>
</dbReference>
<dbReference type="InterPro" id="IPR005162">
    <property type="entry name" value="Retrotrans_gag_dom"/>
</dbReference>
<dbReference type="GO" id="GO:0008270">
    <property type="term" value="F:zinc ion binding"/>
    <property type="evidence" value="ECO:0007669"/>
    <property type="project" value="UniProtKB-KW"/>
</dbReference>
<dbReference type="CDD" id="cd00303">
    <property type="entry name" value="retropepsin_like"/>
    <property type="match status" value="1"/>
</dbReference>
<dbReference type="InterPro" id="IPR036875">
    <property type="entry name" value="Znf_CCHC_sf"/>
</dbReference>
<name>A0AAV5E187_ELECO</name>
<dbReference type="Pfam" id="PF00098">
    <property type="entry name" value="zf-CCHC"/>
    <property type="match status" value="1"/>
</dbReference>
<keyword evidence="1" id="KW-0862">Zinc</keyword>
<dbReference type="InterPro" id="IPR032567">
    <property type="entry name" value="RTL1-rel"/>
</dbReference>
<dbReference type="GO" id="GO:0003676">
    <property type="term" value="F:nucleic acid binding"/>
    <property type="evidence" value="ECO:0007669"/>
    <property type="project" value="InterPro"/>
</dbReference>
<proteinExistence type="predicted"/>
<evidence type="ECO:0000313" key="4">
    <source>
        <dbReference type="EMBL" id="GJN16547.1"/>
    </source>
</evidence>
<comment type="caution">
    <text evidence="5">The sequence shown here is derived from an EMBL/GenBank/DDBJ whole genome shotgun (WGS) entry which is preliminary data.</text>
</comment>
<dbReference type="AlphaFoldDB" id="A0AAV5E187"/>
<dbReference type="SUPFAM" id="SSF57756">
    <property type="entry name" value="Retrovirus zinc finger-like domains"/>
    <property type="match status" value="1"/>
</dbReference>
<evidence type="ECO:0000259" key="3">
    <source>
        <dbReference type="PROSITE" id="PS50158"/>
    </source>
</evidence>
<dbReference type="PROSITE" id="PS50158">
    <property type="entry name" value="ZF_CCHC"/>
    <property type="match status" value="1"/>
</dbReference>
<reference evidence="5" key="2">
    <citation type="submission" date="2021-12" db="EMBL/GenBank/DDBJ databases">
        <title>Resequencing data analysis of finger millet.</title>
        <authorList>
            <person name="Hatakeyama M."/>
            <person name="Aluri S."/>
            <person name="Balachadran M.T."/>
            <person name="Sivarajan S.R."/>
            <person name="Poveda L."/>
            <person name="Shimizu-Inatsugi R."/>
            <person name="Schlapbach R."/>
            <person name="Sreeman S.M."/>
            <person name="Shimizu K.K."/>
        </authorList>
    </citation>
    <scope>NUCLEOTIDE SEQUENCE</scope>
</reference>
<organism evidence="5 6">
    <name type="scientific">Eleusine coracana subsp. coracana</name>
    <dbReference type="NCBI Taxonomy" id="191504"/>
    <lineage>
        <taxon>Eukaryota</taxon>
        <taxon>Viridiplantae</taxon>
        <taxon>Streptophyta</taxon>
        <taxon>Embryophyta</taxon>
        <taxon>Tracheophyta</taxon>
        <taxon>Spermatophyta</taxon>
        <taxon>Magnoliopsida</taxon>
        <taxon>Liliopsida</taxon>
        <taxon>Poales</taxon>
        <taxon>Poaceae</taxon>
        <taxon>PACMAD clade</taxon>
        <taxon>Chloridoideae</taxon>
        <taxon>Cynodonteae</taxon>
        <taxon>Eleusininae</taxon>
        <taxon>Eleusine</taxon>
    </lineage>
</organism>
<evidence type="ECO:0000313" key="5">
    <source>
        <dbReference type="EMBL" id="GJN16563.1"/>
    </source>
</evidence>
<dbReference type="InterPro" id="IPR001878">
    <property type="entry name" value="Znf_CCHC"/>
</dbReference>
<dbReference type="Pfam" id="PF03732">
    <property type="entry name" value="Retrotrans_gag"/>
    <property type="match status" value="1"/>
</dbReference>
<dbReference type="Pfam" id="PF08284">
    <property type="entry name" value="RVP_2"/>
    <property type="match status" value="1"/>
</dbReference>
<feature type="region of interest" description="Disordered" evidence="2">
    <location>
        <begin position="219"/>
        <end position="256"/>
    </location>
</feature>
<feature type="region of interest" description="Disordered" evidence="2">
    <location>
        <begin position="333"/>
        <end position="355"/>
    </location>
</feature>
<keyword evidence="1" id="KW-0479">Metal-binding</keyword>
<dbReference type="PANTHER" id="PTHR15503:SF45">
    <property type="entry name" value="RNA-DIRECTED DNA POLYMERASE HOMOLOG"/>
    <property type="match status" value="1"/>
</dbReference>
<evidence type="ECO:0000256" key="2">
    <source>
        <dbReference type="SAM" id="MobiDB-lite"/>
    </source>
</evidence>
<keyword evidence="6" id="KW-1185">Reference proteome</keyword>
<dbReference type="SMART" id="SM00343">
    <property type="entry name" value="ZnF_C2HC"/>
    <property type="match status" value="1"/>
</dbReference>
<feature type="domain" description="CCHC-type" evidence="3">
    <location>
        <begin position="319"/>
        <end position="332"/>
    </location>
</feature>
<evidence type="ECO:0000256" key="1">
    <source>
        <dbReference type="PROSITE-ProRule" id="PRU00047"/>
    </source>
</evidence>
<keyword evidence="1" id="KW-0863">Zinc-finger</keyword>
<dbReference type="PANTHER" id="PTHR15503">
    <property type="entry name" value="LDOC1 RELATED"/>
    <property type="match status" value="1"/>
</dbReference>